<proteinExistence type="predicted"/>
<protein>
    <submittedName>
        <fullName evidence="1">Uncharacterized protein</fullName>
    </submittedName>
</protein>
<evidence type="ECO:0000313" key="2">
    <source>
        <dbReference type="Proteomes" id="UP000037069"/>
    </source>
</evidence>
<gene>
    <name evidence="1" type="ORF">FF38_04819</name>
</gene>
<organism evidence="1 2">
    <name type="scientific">Lucilia cuprina</name>
    <name type="common">Green bottle fly</name>
    <name type="synonym">Australian sheep blowfly</name>
    <dbReference type="NCBI Taxonomy" id="7375"/>
    <lineage>
        <taxon>Eukaryota</taxon>
        <taxon>Metazoa</taxon>
        <taxon>Ecdysozoa</taxon>
        <taxon>Arthropoda</taxon>
        <taxon>Hexapoda</taxon>
        <taxon>Insecta</taxon>
        <taxon>Pterygota</taxon>
        <taxon>Neoptera</taxon>
        <taxon>Endopterygota</taxon>
        <taxon>Diptera</taxon>
        <taxon>Brachycera</taxon>
        <taxon>Muscomorpha</taxon>
        <taxon>Oestroidea</taxon>
        <taxon>Calliphoridae</taxon>
        <taxon>Luciliinae</taxon>
        <taxon>Lucilia</taxon>
    </lineage>
</organism>
<evidence type="ECO:0000313" key="1">
    <source>
        <dbReference type="EMBL" id="KNC20661.1"/>
    </source>
</evidence>
<comment type="caution">
    <text evidence="1">The sequence shown here is derived from an EMBL/GenBank/DDBJ whole genome shotgun (WGS) entry which is preliminary data.</text>
</comment>
<accession>A0A0L0BKQ5</accession>
<name>A0A0L0BKQ5_LUCCU</name>
<dbReference type="AlphaFoldDB" id="A0A0L0BKQ5"/>
<dbReference type="Proteomes" id="UP000037069">
    <property type="component" value="Unassembled WGS sequence"/>
</dbReference>
<reference evidence="1 2" key="1">
    <citation type="journal article" date="2015" name="Nat. Commun.">
        <title>Lucilia cuprina genome unlocks parasitic fly biology to underpin future interventions.</title>
        <authorList>
            <person name="Anstead C.A."/>
            <person name="Korhonen P.K."/>
            <person name="Young N.D."/>
            <person name="Hall R.S."/>
            <person name="Jex A.R."/>
            <person name="Murali S.C."/>
            <person name="Hughes D.S."/>
            <person name="Lee S.F."/>
            <person name="Perry T."/>
            <person name="Stroehlein A.J."/>
            <person name="Ansell B.R."/>
            <person name="Breugelmans B."/>
            <person name="Hofmann A."/>
            <person name="Qu J."/>
            <person name="Dugan S."/>
            <person name="Lee S.L."/>
            <person name="Chao H."/>
            <person name="Dinh H."/>
            <person name="Han Y."/>
            <person name="Doddapaneni H.V."/>
            <person name="Worley K.C."/>
            <person name="Muzny D.M."/>
            <person name="Ioannidis P."/>
            <person name="Waterhouse R.M."/>
            <person name="Zdobnov E.M."/>
            <person name="James P.J."/>
            <person name="Bagnall N.H."/>
            <person name="Kotze A.C."/>
            <person name="Gibbs R.A."/>
            <person name="Richards S."/>
            <person name="Batterham P."/>
            <person name="Gasser R.B."/>
        </authorList>
    </citation>
    <scope>NUCLEOTIDE SEQUENCE [LARGE SCALE GENOMIC DNA]</scope>
    <source>
        <strain evidence="1 2">LS</strain>
        <tissue evidence="1">Full body</tissue>
    </source>
</reference>
<keyword evidence="2" id="KW-1185">Reference proteome</keyword>
<sequence>MTYCPQQMAYLAYTNENLLLKTRVSRNSGLSWGKTLTSSPLFQAYVSFTPINCSSNQQLSSFGISYRGRVLGRRNRLGNRQTSDCFFLVGVCIGLEPMLSVIPQRGLYGKRLDSLTISAKCLYMDWHIYAQKMSPEFFIKDSGAMADHREIRASIQVFTLESPSYHMT</sequence>
<dbReference type="EMBL" id="JRES01001708">
    <property type="protein sequence ID" value="KNC20661.1"/>
    <property type="molecule type" value="Genomic_DNA"/>
</dbReference>